<dbReference type="Gene3D" id="1.10.1200.80">
    <property type="entry name" value="Putative flavin oxidoreducatase, domain 2"/>
    <property type="match status" value="1"/>
</dbReference>
<dbReference type="GO" id="GO:0017150">
    <property type="term" value="F:tRNA dihydrouridine synthase activity"/>
    <property type="evidence" value="ECO:0007669"/>
    <property type="project" value="UniProtKB-UniRule"/>
</dbReference>
<dbReference type="PROSITE" id="PS01136">
    <property type="entry name" value="UPF0034"/>
    <property type="match status" value="1"/>
</dbReference>
<dbReference type="PANTHER" id="PTHR45846">
    <property type="entry name" value="TRNA-DIHYDROURIDINE(47) SYNTHASE [NAD(P)(+)]-LIKE"/>
    <property type="match status" value="1"/>
</dbReference>
<keyword evidence="3 12" id="KW-0820">tRNA-binding</keyword>
<evidence type="ECO:0000256" key="14">
    <source>
        <dbReference type="PIRSR" id="PIRSR006621-1"/>
    </source>
</evidence>
<comment type="cofactor">
    <cofactor evidence="1 12 13 15">
        <name>FMN</name>
        <dbReference type="ChEBI" id="CHEBI:58210"/>
    </cofactor>
</comment>
<dbReference type="InterPro" id="IPR018517">
    <property type="entry name" value="tRNA_hU_synthase_CS"/>
</dbReference>
<keyword evidence="6 12" id="KW-0819">tRNA processing</keyword>
<keyword evidence="18" id="KW-1185">Reference proteome</keyword>
<feature type="binding site" evidence="12 15">
    <location>
        <position position="75"/>
    </location>
    <ligand>
        <name>FMN</name>
        <dbReference type="ChEBI" id="CHEBI:58210"/>
    </ligand>
</feature>
<feature type="domain" description="DUS-like FMN-binding" evidence="16">
    <location>
        <begin position="19"/>
        <end position="322"/>
    </location>
</feature>
<dbReference type="EMBL" id="SLZR01000005">
    <property type="protein sequence ID" value="TCS41742.1"/>
    <property type="molecule type" value="Genomic_DNA"/>
</dbReference>
<feature type="binding site" evidence="12 15">
    <location>
        <begin position="21"/>
        <end position="23"/>
    </location>
    <ligand>
        <name>FMN</name>
        <dbReference type="ChEBI" id="CHEBI:58210"/>
    </ligand>
</feature>
<evidence type="ECO:0000256" key="3">
    <source>
        <dbReference type="ARBA" id="ARBA00022555"/>
    </source>
</evidence>
<sequence>MTCFVFNIGPYTITQPTVLAPMAGVTDQPFRKLCRSLGAGLAVSEMVTSETRLWKTNKSRWRMNHAGEEGPISVQIAGGDPQALAVAAANNVKLGAQIIDINMGCPAKKVCNRAAGSALMKDEALVSDILEAVTRAVSVPVTLKIRTGWDEHSKNAVTIAKMAEQNGIALLSVHGRTRADAYNGEAEYETIAAVKQAVSIPVLANGDINSPEKAASVLNITGADGVMIGRGAQGNPWIFQAINQYLATGQLIAEPSKQEVFSTLTGHINALHEFYGDYMGVRIARKHLGWYLKGQGIAKHHYQQFNSLEHCHEQIQAIENIFEQFERLKESAA</sequence>
<gene>
    <name evidence="12" type="primary">dusB</name>
    <name evidence="17" type="ORF">BCF53_105170</name>
</gene>
<evidence type="ECO:0000256" key="9">
    <source>
        <dbReference type="ARBA" id="ARBA00023002"/>
    </source>
</evidence>
<dbReference type="AlphaFoldDB" id="A0A4R3I8U3"/>
<proteinExistence type="inferred from homology"/>
<evidence type="ECO:0000313" key="17">
    <source>
        <dbReference type="EMBL" id="TCS41742.1"/>
    </source>
</evidence>
<feature type="binding site" evidence="15">
    <location>
        <position position="174"/>
    </location>
    <ligand>
        <name>FMN</name>
        <dbReference type="ChEBI" id="CHEBI:58210"/>
    </ligand>
</feature>
<accession>A0A4R3I8U3</accession>
<dbReference type="Proteomes" id="UP000295793">
    <property type="component" value="Unassembled WGS sequence"/>
</dbReference>
<comment type="similarity">
    <text evidence="12">Belongs to the Dus family. DusB subfamily.</text>
</comment>
<dbReference type="InterPro" id="IPR032887">
    <property type="entry name" value="DusB"/>
</dbReference>
<dbReference type="InterPro" id="IPR035587">
    <property type="entry name" value="DUS-like_FMN-bd"/>
</dbReference>
<evidence type="ECO:0000256" key="10">
    <source>
        <dbReference type="ARBA" id="ARBA00048205"/>
    </source>
</evidence>
<evidence type="ECO:0000256" key="2">
    <source>
        <dbReference type="ARBA" id="ARBA00002790"/>
    </source>
</evidence>
<evidence type="ECO:0000256" key="5">
    <source>
        <dbReference type="ARBA" id="ARBA00022643"/>
    </source>
</evidence>
<dbReference type="HAMAP" id="MF_02042">
    <property type="entry name" value="DusB_subfam"/>
    <property type="match status" value="1"/>
</dbReference>
<dbReference type="NCBIfam" id="TIGR00737">
    <property type="entry name" value="nifR3_yhdG"/>
    <property type="match status" value="1"/>
</dbReference>
<keyword evidence="4 12" id="KW-0285">Flavoprotein</keyword>
<dbReference type="GO" id="GO:0050660">
    <property type="term" value="F:flavin adenine dinucleotide binding"/>
    <property type="evidence" value="ECO:0007669"/>
    <property type="project" value="InterPro"/>
</dbReference>
<dbReference type="InterPro" id="IPR024036">
    <property type="entry name" value="tRNA-dHydroUridine_Synthase_C"/>
</dbReference>
<dbReference type="InterPro" id="IPR013785">
    <property type="entry name" value="Aldolase_TIM"/>
</dbReference>
<comment type="catalytic activity">
    <reaction evidence="10 12">
        <text>a 5,6-dihydrouridine in tRNA + NADP(+) = a uridine in tRNA + NADPH + H(+)</text>
        <dbReference type="Rhea" id="RHEA:23624"/>
        <dbReference type="Rhea" id="RHEA-COMP:13339"/>
        <dbReference type="Rhea" id="RHEA-COMP:13887"/>
        <dbReference type="ChEBI" id="CHEBI:15378"/>
        <dbReference type="ChEBI" id="CHEBI:57783"/>
        <dbReference type="ChEBI" id="CHEBI:58349"/>
        <dbReference type="ChEBI" id="CHEBI:65315"/>
        <dbReference type="ChEBI" id="CHEBI:74443"/>
    </reaction>
</comment>
<dbReference type="PIRSF" id="PIRSF006621">
    <property type="entry name" value="Dus"/>
    <property type="match status" value="1"/>
</dbReference>
<evidence type="ECO:0000256" key="13">
    <source>
        <dbReference type="PIRNR" id="PIRNR006621"/>
    </source>
</evidence>
<reference evidence="17 18" key="1">
    <citation type="submission" date="2019-03" db="EMBL/GenBank/DDBJ databases">
        <title>Genomic Encyclopedia of Archaeal and Bacterial Type Strains, Phase II (KMG-II): from individual species to whole genera.</title>
        <authorList>
            <person name="Goeker M."/>
        </authorList>
    </citation>
    <scope>NUCLEOTIDE SEQUENCE [LARGE SCALE GENOMIC DNA]</scope>
    <source>
        <strain evidence="17 18">DSM 15388</strain>
    </source>
</reference>
<evidence type="ECO:0000256" key="11">
    <source>
        <dbReference type="ARBA" id="ARBA00048802"/>
    </source>
</evidence>
<dbReference type="Gene3D" id="3.20.20.70">
    <property type="entry name" value="Aldolase class I"/>
    <property type="match status" value="1"/>
</dbReference>
<comment type="similarity">
    <text evidence="13">Belongs to the dus family.</text>
</comment>
<protein>
    <recommendedName>
        <fullName evidence="12">tRNA-dihydrouridine synthase B</fullName>
        <ecNumber evidence="12">1.3.1.-</ecNumber>
    </recommendedName>
</protein>
<evidence type="ECO:0000256" key="6">
    <source>
        <dbReference type="ARBA" id="ARBA00022694"/>
    </source>
</evidence>
<feature type="binding site" evidence="12 15">
    <location>
        <begin position="229"/>
        <end position="230"/>
    </location>
    <ligand>
        <name>FMN</name>
        <dbReference type="ChEBI" id="CHEBI:58210"/>
    </ligand>
</feature>
<evidence type="ECO:0000256" key="12">
    <source>
        <dbReference type="HAMAP-Rule" id="MF_02042"/>
    </source>
</evidence>
<evidence type="ECO:0000256" key="1">
    <source>
        <dbReference type="ARBA" id="ARBA00001917"/>
    </source>
</evidence>
<evidence type="ECO:0000256" key="4">
    <source>
        <dbReference type="ARBA" id="ARBA00022630"/>
    </source>
</evidence>
<comment type="caution">
    <text evidence="17">The sequence shown here is derived from an EMBL/GenBank/DDBJ whole genome shotgun (WGS) entry which is preliminary data.</text>
</comment>
<feature type="active site" description="Proton donor" evidence="12 14">
    <location>
        <position position="105"/>
    </location>
</feature>
<comment type="catalytic activity">
    <reaction evidence="11 12">
        <text>a 5,6-dihydrouridine in tRNA + NAD(+) = a uridine in tRNA + NADH + H(+)</text>
        <dbReference type="Rhea" id="RHEA:54452"/>
        <dbReference type="Rhea" id="RHEA-COMP:13339"/>
        <dbReference type="Rhea" id="RHEA-COMP:13887"/>
        <dbReference type="ChEBI" id="CHEBI:15378"/>
        <dbReference type="ChEBI" id="CHEBI:57540"/>
        <dbReference type="ChEBI" id="CHEBI:57945"/>
        <dbReference type="ChEBI" id="CHEBI:65315"/>
        <dbReference type="ChEBI" id="CHEBI:74443"/>
    </reaction>
</comment>
<dbReference type="GO" id="GO:0000049">
    <property type="term" value="F:tRNA binding"/>
    <property type="evidence" value="ECO:0007669"/>
    <property type="project" value="UniProtKB-UniRule"/>
</dbReference>
<organism evidence="17 18">
    <name type="scientific">Reinekea marinisedimentorum</name>
    <dbReference type="NCBI Taxonomy" id="230495"/>
    <lineage>
        <taxon>Bacteria</taxon>
        <taxon>Pseudomonadati</taxon>
        <taxon>Pseudomonadota</taxon>
        <taxon>Gammaproteobacteria</taxon>
        <taxon>Oceanospirillales</taxon>
        <taxon>Saccharospirillaceae</taxon>
        <taxon>Reinekea</taxon>
    </lineage>
</organism>
<name>A0A4R3I8U3_9GAMM</name>
<keyword evidence="8 12" id="KW-0694">RNA-binding</keyword>
<dbReference type="PANTHER" id="PTHR45846:SF1">
    <property type="entry name" value="TRNA-DIHYDROURIDINE(47) SYNTHASE [NAD(P)(+)]-LIKE"/>
    <property type="match status" value="1"/>
</dbReference>
<keyword evidence="9 12" id="KW-0560">Oxidoreductase</keyword>
<dbReference type="InterPro" id="IPR004652">
    <property type="entry name" value="DusB-like"/>
</dbReference>
<dbReference type="CDD" id="cd02801">
    <property type="entry name" value="DUS_like_FMN"/>
    <property type="match status" value="1"/>
</dbReference>
<evidence type="ECO:0000313" key="18">
    <source>
        <dbReference type="Proteomes" id="UP000295793"/>
    </source>
</evidence>
<dbReference type="InterPro" id="IPR001269">
    <property type="entry name" value="DUS_fam"/>
</dbReference>
<feature type="binding site" evidence="12">
    <location>
        <begin position="205"/>
        <end position="207"/>
    </location>
    <ligand>
        <name>FMN</name>
        <dbReference type="ChEBI" id="CHEBI:58210"/>
    </ligand>
</feature>
<feature type="binding site" evidence="12 15">
    <location>
        <position position="144"/>
    </location>
    <ligand>
        <name>FMN</name>
        <dbReference type="ChEBI" id="CHEBI:58210"/>
    </ligand>
</feature>
<evidence type="ECO:0000256" key="15">
    <source>
        <dbReference type="PIRSR" id="PIRSR006621-2"/>
    </source>
</evidence>
<keyword evidence="15" id="KW-0547">Nucleotide-binding</keyword>
<dbReference type="EC" id="1.3.1.-" evidence="12"/>
<keyword evidence="7 12" id="KW-0521">NADP</keyword>
<dbReference type="Pfam" id="PF01207">
    <property type="entry name" value="Dus"/>
    <property type="match status" value="1"/>
</dbReference>
<evidence type="ECO:0000256" key="7">
    <source>
        <dbReference type="ARBA" id="ARBA00022857"/>
    </source>
</evidence>
<evidence type="ECO:0000259" key="16">
    <source>
        <dbReference type="Pfam" id="PF01207"/>
    </source>
</evidence>
<dbReference type="SUPFAM" id="SSF51395">
    <property type="entry name" value="FMN-linked oxidoreductases"/>
    <property type="match status" value="1"/>
</dbReference>
<dbReference type="GO" id="GO:0010181">
    <property type="term" value="F:FMN binding"/>
    <property type="evidence" value="ECO:0007669"/>
    <property type="project" value="UniProtKB-UniRule"/>
</dbReference>
<comment type="function">
    <text evidence="2 12 13">Catalyzes the synthesis of 5,6-dihydrouridine (D), a modified base found in the D-loop of most tRNAs, via the reduction of the C5-C6 double bond in target uridines.</text>
</comment>
<evidence type="ECO:0000256" key="8">
    <source>
        <dbReference type="ARBA" id="ARBA00022884"/>
    </source>
</evidence>
<keyword evidence="5 12" id="KW-0288">FMN</keyword>